<dbReference type="EMBL" id="UINC01219850">
    <property type="protein sequence ID" value="SVE47510.1"/>
    <property type="molecule type" value="Genomic_DNA"/>
</dbReference>
<accession>A0A383DTF3</accession>
<dbReference type="AlphaFoldDB" id="A0A383DTF3"/>
<evidence type="ECO:0000313" key="1">
    <source>
        <dbReference type="EMBL" id="SVE47510.1"/>
    </source>
</evidence>
<gene>
    <name evidence="1" type="ORF">METZ01_LOCUS500364</name>
</gene>
<sequence>MKMKRYKLLLIELFIVGFVFSNELSSNISDKTWSIAAGLGTNRSFSFLGISKDLRISNNFSCFMTIGIPVPSIIGAVGRTTIQTGLSFQNNYNNKGFNIALNYGIQLINDNKYHIWHAVANYQWKIGKQIFLSSGLMGGWYYTEGGKECYYNNCIVNFEKIRYALPTISLDYRF</sequence>
<evidence type="ECO:0008006" key="2">
    <source>
        <dbReference type="Google" id="ProtNLM"/>
    </source>
</evidence>
<protein>
    <recommendedName>
        <fullName evidence="2">Outer membrane protein beta-barrel domain-containing protein</fullName>
    </recommendedName>
</protein>
<proteinExistence type="predicted"/>
<reference evidence="1" key="1">
    <citation type="submission" date="2018-05" db="EMBL/GenBank/DDBJ databases">
        <authorList>
            <person name="Lanie J.A."/>
            <person name="Ng W.-L."/>
            <person name="Kazmierczak K.M."/>
            <person name="Andrzejewski T.M."/>
            <person name="Davidsen T.M."/>
            <person name="Wayne K.J."/>
            <person name="Tettelin H."/>
            <person name="Glass J.I."/>
            <person name="Rusch D."/>
            <person name="Podicherti R."/>
            <person name="Tsui H.-C.T."/>
            <person name="Winkler M.E."/>
        </authorList>
    </citation>
    <scope>NUCLEOTIDE SEQUENCE</scope>
</reference>
<organism evidence="1">
    <name type="scientific">marine metagenome</name>
    <dbReference type="NCBI Taxonomy" id="408172"/>
    <lineage>
        <taxon>unclassified sequences</taxon>
        <taxon>metagenomes</taxon>
        <taxon>ecological metagenomes</taxon>
    </lineage>
</organism>
<name>A0A383DTF3_9ZZZZ</name>